<feature type="compositionally biased region" description="Polar residues" evidence="1">
    <location>
        <begin position="82"/>
        <end position="96"/>
    </location>
</feature>
<dbReference type="EMBL" id="BSXT01000245">
    <property type="protein sequence ID" value="GMF22157.1"/>
    <property type="molecule type" value="Genomic_DNA"/>
</dbReference>
<sequence>MYNANVSCAILRSFVKNTCARDVEDVCKQKNIQLGIELDALSKIIQASEARGGAASLGTGRSAVSAKSGAGSRPPSGASRPVTPTMQAVSSASTAPSEDDITGILAKKAATEAQLEVVAEASKLAKGTVIVDLADDHGTRLKLDETGEARANTILKSRAQYTAVAVSKSHFAPRFPSQYLRKNTSPGWHVFLQLQMTRDHLTWCHWSSNCSTPHRRALHLAQAAGQQNLQEPQHQRED</sequence>
<evidence type="ECO:0000313" key="2">
    <source>
        <dbReference type="EMBL" id="GMF22157.1"/>
    </source>
</evidence>
<accession>A0A9W6TZ87</accession>
<reference evidence="2" key="1">
    <citation type="submission" date="2023-04" db="EMBL/GenBank/DDBJ databases">
        <title>Phytophthora fragariaefolia NBRC 109709.</title>
        <authorList>
            <person name="Ichikawa N."/>
            <person name="Sato H."/>
            <person name="Tonouchi N."/>
        </authorList>
    </citation>
    <scope>NUCLEOTIDE SEQUENCE</scope>
    <source>
        <strain evidence="2">NBRC 109709</strain>
    </source>
</reference>
<proteinExistence type="predicted"/>
<keyword evidence="3" id="KW-1185">Reference proteome</keyword>
<dbReference type="Proteomes" id="UP001165121">
    <property type="component" value="Unassembled WGS sequence"/>
</dbReference>
<gene>
    <name evidence="2" type="ORF">Pfra01_000318600</name>
</gene>
<protein>
    <submittedName>
        <fullName evidence="2">Unnamed protein product</fullName>
    </submittedName>
</protein>
<feature type="compositionally biased region" description="Low complexity" evidence="1">
    <location>
        <begin position="65"/>
        <end position="81"/>
    </location>
</feature>
<organism evidence="2 3">
    <name type="scientific">Phytophthora fragariaefolia</name>
    <dbReference type="NCBI Taxonomy" id="1490495"/>
    <lineage>
        <taxon>Eukaryota</taxon>
        <taxon>Sar</taxon>
        <taxon>Stramenopiles</taxon>
        <taxon>Oomycota</taxon>
        <taxon>Peronosporomycetes</taxon>
        <taxon>Peronosporales</taxon>
        <taxon>Peronosporaceae</taxon>
        <taxon>Phytophthora</taxon>
    </lineage>
</organism>
<evidence type="ECO:0000313" key="3">
    <source>
        <dbReference type="Proteomes" id="UP001165121"/>
    </source>
</evidence>
<comment type="caution">
    <text evidence="2">The sequence shown here is derived from an EMBL/GenBank/DDBJ whole genome shotgun (WGS) entry which is preliminary data.</text>
</comment>
<dbReference type="AlphaFoldDB" id="A0A9W6TZ87"/>
<dbReference type="OrthoDB" id="68600at2759"/>
<name>A0A9W6TZ87_9STRA</name>
<feature type="region of interest" description="Disordered" evidence="1">
    <location>
        <begin position="55"/>
        <end position="96"/>
    </location>
</feature>
<evidence type="ECO:0000256" key="1">
    <source>
        <dbReference type="SAM" id="MobiDB-lite"/>
    </source>
</evidence>